<proteinExistence type="predicted"/>
<sequence length="102" mass="11074">MTIKQVTRKEVSAQSSLWRLKAPSNACGNYLPLGHPLVCNAVEVGGCLVFCNLRRSGDEANVSASIDEVANDPITISSFEIVITVSKTHESKTLPWNTNKNT</sequence>
<reference evidence="1 2" key="1">
    <citation type="submission" date="2017-12" db="EMBL/GenBank/DDBJ databases">
        <title>Comparative genomics of Botrytis spp.</title>
        <authorList>
            <person name="Valero-Jimenez C.A."/>
            <person name="Tapia P."/>
            <person name="Veloso J."/>
            <person name="Silva-Moreno E."/>
            <person name="Staats M."/>
            <person name="Valdes J.H."/>
            <person name="Van Kan J.A.L."/>
        </authorList>
    </citation>
    <scope>NUCLEOTIDE SEQUENCE [LARGE SCALE GENOMIC DNA]</scope>
    <source>
        <strain evidence="1 2">MUCL435</strain>
    </source>
</reference>
<dbReference type="EMBL" id="PQXL01000033">
    <property type="protein sequence ID" value="THV54172.1"/>
    <property type="molecule type" value="Genomic_DNA"/>
</dbReference>
<keyword evidence="2" id="KW-1185">Reference proteome</keyword>
<protein>
    <submittedName>
        <fullName evidence="1">Uncharacterized protein</fullName>
    </submittedName>
</protein>
<name>A0A4S8RAP9_9HELO</name>
<comment type="caution">
    <text evidence="1">The sequence shown here is derived from an EMBL/GenBank/DDBJ whole genome shotgun (WGS) entry which is preliminary data.</text>
</comment>
<dbReference type="Proteomes" id="UP000308671">
    <property type="component" value="Unassembled WGS sequence"/>
</dbReference>
<dbReference type="AlphaFoldDB" id="A0A4S8RAP9"/>
<evidence type="ECO:0000313" key="1">
    <source>
        <dbReference type="EMBL" id="THV54172.1"/>
    </source>
</evidence>
<organism evidence="1 2">
    <name type="scientific">Botrytis galanthina</name>
    <dbReference type="NCBI Taxonomy" id="278940"/>
    <lineage>
        <taxon>Eukaryota</taxon>
        <taxon>Fungi</taxon>
        <taxon>Dikarya</taxon>
        <taxon>Ascomycota</taxon>
        <taxon>Pezizomycotina</taxon>
        <taxon>Leotiomycetes</taxon>
        <taxon>Helotiales</taxon>
        <taxon>Sclerotiniaceae</taxon>
        <taxon>Botrytis</taxon>
    </lineage>
</organism>
<evidence type="ECO:0000313" key="2">
    <source>
        <dbReference type="Proteomes" id="UP000308671"/>
    </source>
</evidence>
<accession>A0A4S8RAP9</accession>
<gene>
    <name evidence="1" type="ORF">BGAL_0033g00450</name>
</gene>